<dbReference type="PANTHER" id="PTHR47331">
    <property type="entry name" value="PHD-TYPE DOMAIN-CONTAINING PROTEIN"/>
    <property type="match status" value="1"/>
</dbReference>
<gene>
    <name evidence="1" type="ORF">EVAR_69419_1</name>
</gene>
<dbReference type="PANTHER" id="PTHR47331:SF1">
    <property type="entry name" value="GAG-LIKE PROTEIN"/>
    <property type="match status" value="1"/>
</dbReference>
<proteinExistence type="predicted"/>
<dbReference type="OrthoDB" id="8958038at2759"/>
<name>A0A4C1ZCF1_EUMVA</name>
<dbReference type="AlphaFoldDB" id="A0A4C1ZCF1"/>
<protein>
    <submittedName>
        <fullName evidence="1">Uncharacterized protein</fullName>
    </submittedName>
</protein>
<comment type="caution">
    <text evidence="1">The sequence shown here is derived from an EMBL/GenBank/DDBJ whole genome shotgun (WGS) entry which is preliminary data.</text>
</comment>
<organism evidence="1 2">
    <name type="scientific">Eumeta variegata</name>
    <name type="common">Bagworm moth</name>
    <name type="synonym">Eumeta japonica</name>
    <dbReference type="NCBI Taxonomy" id="151549"/>
    <lineage>
        <taxon>Eukaryota</taxon>
        <taxon>Metazoa</taxon>
        <taxon>Ecdysozoa</taxon>
        <taxon>Arthropoda</taxon>
        <taxon>Hexapoda</taxon>
        <taxon>Insecta</taxon>
        <taxon>Pterygota</taxon>
        <taxon>Neoptera</taxon>
        <taxon>Endopterygota</taxon>
        <taxon>Lepidoptera</taxon>
        <taxon>Glossata</taxon>
        <taxon>Ditrysia</taxon>
        <taxon>Tineoidea</taxon>
        <taxon>Psychidae</taxon>
        <taxon>Oiketicinae</taxon>
        <taxon>Eumeta</taxon>
    </lineage>
</organism>
<accession>A0A4C1ZCF1</accession>
<keyword evidence="2" id="KW-1185">Reference proteome</keyword>
<reference evidence="1 2" key="1">
    <citation type="journal article" date="2019" name="Commun. Biol.">
        <title>The bagworm genome reveals a unique fibroin gene that provides high tensile strength.</title>
        <authorList>
            <person name="Kono N."/>
            <person name="Nakamura H."/>
            <person name="Ohtoshi R."/>
            <person name="Tomita M."/>
            <person name="Numata K."/>
            <person name="Arakawa K."/>
        </authorList>
    </citation>
    <scope>NUCLEOTIDE SEQUENCE [LARGE SCALE GENOMIC DNA]</scope>
</reference>
<dbReference type="GO" id="GO:0003676">
    <property type="term" value="F:nucleic acid binding"/>
    <property type="evidence" value="ECO:0007669"/>
    <property type="project" value="InterPro"/>
</dbReference>
<dbReference type="EMBL" id="BGZK01001701">
    <property type="protein sequence ID" value="GBP84843.1"/>
    <property type="molecule type" value="Genomic_DNA"/>
</dbReference>
<dbReference type="Gene3D" id="3.30.420.10">
    <property type="entry name" value="Ribonuclease H-like superfamily/Ribonuclease H"/>
    <property type="match status" value="1"/>
</dbReference>
<dbReference type="InterPro" id="IPR036397">
    <property type="entry name" value="RNaseH_sf"/>
</dbReference>
<dbReference type="Proteomes" id="UP000299102">
    <property type="component" value="Unassembled WGS sequence"/>
</dbReference>
<evidence type="ECO:0000313" key="1">
    <source>
        <dbReference type="EMBL" id="GBP84843.1"/>
    </source>
</evidence>
<sequence length="84" mass="9340">MIVTVGRRTEKRWGVLITCLTTRAVHLEIAASLTPSSAILALSLHGATRHADRDVPDNATNFTKANKELKEAALKWKSMQRQNE</sequence>
<evidence type="ECO:0000313" key="2">
    <source>
        <dbReference type="Proteomes" id="UP000299102"/>
    </source>
</evidence>